<evidence type="ECO:0000259" key="2">
    <source>
        <dbReference type="Pfam" id="PF02481"/>
    </source>
</evidence>
<proteinExistence type="inferred from homology"/>
<protein>
    <submittedName>
        <fullName evidence="4">DNA-processing protein DprA</fullName>
    </submittedName>
</protein>
<sequence>METANLMEERRYMAAWQSIKGLGARRIRNVISHFGSAQKAWQADGEAVAAAAGLGAQKAGHINTSRNHFDWDEQERLLQSRQVHLVTFQEKAYPELLRQTYNAPAVLFYQGILPQNNKTAALVGARKATPYGLNAAHTLSEQLARQGVFVISGGARGIDTRAHTGALRGGGRTIAVVANGLDRTYPPENRRLFQKICDAGGAVVSEFSFGVEPLARNFPARNRIIAGMARCVIVVEAAARSGALITADFALEEGRDVFAVPGSIFSTMSQGTHALLRNGAIILTCAADVLEEYGWQYVEPEEGKPVCALSDAERKVYEALQESQALPVEQLVIQTGLAASDISCILLNLMLHNLVEEILPGLYVRCPA</sequence>
<dbReference type="InterPro" id="IPR010994">
    <property type="entry name" value="RuvA_2-like"/>
</dbReference>
<evidence type="ECO:0000313" key="4">
    <source>
        <dbReference type="EMBL" id="MFG6273331.1"/>
    </source>
</evidence>
<dbReference type="InterPro" id="IPR036388">
    <property type="entry name" value="WH-like_DNA-bd_sf"/>
</dbReference>
<dbReference type="Pfam" id="PF02481">
    <property type="entry name" value="DNA_processg_A"/>
    <property type="match status" value="1"/>
</dbReference>
<dbReference type="NCBIfam" id="TIGR00732">
    <property type="entry name" value="dprA"/>
    <property type="match status" value="1"/>
</dbReference>
<dbReference type="InterPro" id="IPR057666">
    <property type="entry name" value="DrpA_SLOG"/>
</dbReference>
<dbReference type="SUPFAM" id="SSF102405">
    <property type="entry name" value="MCP/YpsA-like"/>
    <property type="match status" value="1"/>
</dbReference>
<organism evidence="4 5">
    <name type="scientific">Megasphaera hexanoica</name>
    <dbReference type="NCBI Taxonomy" id="1675036"/>
    <lineage>
        <taxon>Bacteria</taxon>
        <taxon>Bacillati</taxon>
        <taxon>Bacillota</taxon>
        <taxon>Negativicutes</taxon>
        <taxon>Veillonellales</taxon>
        <taxon>Veillonellaceae</taxon>
        <taxon>Megasphaera</taxon>
    </lineage>
</organism>
<dbReference type="Pfam" id="PF17782">
    <property type="entry name" value="WHD_DprA"/>
    <property type="match status" value="1"/>
</dbReference>
<evidence type="ECO:0000256" key="1">
    <source>
        <dbReference type="ARBA" id="ARBA00006525"/>
    </source>
</evidence>
<dbReference type="PANTHER" id="PTHR43022:SF1">
    <property type="entry name" value="PROTEIN SMF"/>
    <property type="match status" value="1"/>
</dbReference>
<dbReference type="RefSeq" id="WP_257536489.1">
    <property type="nucleotide sequence ID" value="NZ_CP011940.1"/>
</dbReference>
<reference evidence="4 5" key="1">
    <citation type="submission" date="2024-10" db="EMBL/GenBank/DDBJ databases">
        <authorList>
            <person name="Sang B.-I."/>
            <person name="Prabhaharan D."/>
        </authorList>
    </citation>
    <scope>NUCLEOTIDE SEQUENCE [LARGE SCALE GENOMIC DNA]</scope>
    <source>
        <strain evidence="4 5">MH</strain>
    </source>
</reference>
<dbReference type="Gene3D" id="3.40.50.450">
    <property type="match status" value="1"/>
</dbReference>
<evidence type="ECO:0000313" key="5">
    <source>
        <dbReference type="Proteomes" id="UP001605989"/>
    </source>
</evidence>
<dbReference type="InterPro" id="IPR003488">
    <property type="entry name" value="DprA"/>
</dbReference>
<evidence type="ECO:0000259" key="3">
    <source>
        <dbReference type="Pfam" id="PF17782"/>
    </source>
</evidence>
<feature type="domain" description="Smf/DprA SLOG" evidence="2">
    <location>
        <begin position="85"/>
        <end position="293"/>
    </location>
</feature>
<feature type="domain" description="DprA winged helix" evidence="3">
    <location>
        <begin position="304"/>
        <end position="356"/>
    </location>
</feature>
<dbReference type="InterPro" id="IPR041614">
    <property type="entry name" value="DprA_WH"/>
</dbReference>
<dbReference type="Gene3D" id="1.10.10.10">
    <property type="entry name" value="Winged helix-like DNA-binding domain superfamily/Winged helix DNA-binding domain"/>
    <property type="match status" value="1"/>
</dbReference>
<dbReference type="Proteomes" id="UP001605989">
    <property type="component" value="Unassembled WGS sequence"/>
</dbReference>
<gene>
    <name evidence="4" type="primary">dprA</name>
    <name evidence="4" type="ORF">ACGTZG_09040</name>
</gene>
<comment type="similarity">
    <text evidence="1">Belongs to the DprA/Smf family.</text>
</comment>
<keyword evidence="5" id="KW-1185">Reference proteome</keyword>
<dbReference type="SUPFAM" id="SSF47781">
    <property type="entry name" value="RuvA domain 2-like"/>
    <property type="match status" value="1"/>
</dbReference>
<comment type="caution">
    <text evidence="4">The sequence shown here is derived from an EMBL/GenBank/DDBJ whole genome shotgun (WGS) entry which is preliminary data.</text>
</comment>
<dbReference type="EMBL" id="JBIEKR010000007">
    <property type="protein sequence ID" value="MFG6273331.1"/>
    <property type="molecule type" value="Genomic_DNA"/>
</dbReference>
<dbReference type="PANTHER" id="PTHR43022">
    <property type="entry name" value="PROTEIN SMF"/>
    <property type="match status" value="1"/>
</dbReference>
<accession>A0ABW7DPP0</accession>
<name>A0ABW7DPP0_9FIRM</name>